<evidence type="ECO:0000256" key="3">
    <source>
        <dbReference type="ARBA" id="ARBA00022692"/>
    </source>
</evidence>
<evidence type="ECO:0000256" key="4">
    <source>
        <dbReference type="ARBA" id="ARBA00022989"/>
    </source>
</evidence>
<keyword evidence="5 6" id="KW-0472">Membrane</keyword>
<keyword evidence="3 6" id="KW-0812">Transmembrane</keyword>
<dbReference type="GO" id="GO:0005886">
    <property type="term" value="C:plasma membrane"/>
    <property type="evidence" value="ECO:0007669"/>
    <property type="project" value="TreeGrafter"/>
</dbReference>
<keyword evidence="9" id="KW-1185">Reference proteome</keyword>
<gene>
    <name evidence="8" type="ORF">ACJ72_04972</name>
</gene>
<dbReference type="Proteomes" id="UP000091918">
    <property type="component" value="Unassembled WGS sequence"/>
</dbReference>
<evidence type="ECO:0000256" key="2">
    <source>
        <dbReference type="ARBA" id="ARBA00022448"/>
    </source>
</evidence>
<feature type="transmembrane region" description="Helical" evidence="6">
    <location>
        <begin position="498"/>
        <end position="519"/>
    </location>
</feature>
<feature type="transmembrane region" description="Helical" evidence="6">
    <location>
        <begin position="229"/>
        <end position="252"/>
    </location>
</feature>
<evidence type="ECO:0000256" key="6">
    <source>
        <dbReference type="SAM" id="Phobius"/>
    </source>
</evidence>
<dbReference type="EMBL" id="LGUA01000640">
    <property type="protein sequence ID" value="OAX80689.1"/>
    <property type="molecule type" value="Genomic_DNA"/>
</dbReference>
<dbReference type="Gene3D" id="1.20.1250.20">
    <property type="entry name" value="MFS general substrate transporter like domains"/>
    <property type="match status" value="1"/>
</dbReference>
<evidence type="ECO:0000259" key="7">
    <source>
        <dbReference type="PROSITE" id="PS50850"/>
    </source>
</evidence>
<dbReference type="STRING" id="1658172.A0A1B7NVA0"/>
<accession>A0A1B7NVA0</accession>
<feature type="transmembrane region" description="Helical" evidence="6">
    <location>
        <begin position="408"/>
        <end position="428"/>
    </location>
</feature>
<dbReference type="OrthoDB" id="440553at2759"/>
<dbReference type="PANTHER" id="PTHR23502">
    <property type="entry name" value="MAJOR FACILITATOR SUPERFAMILY"/>
    <property type="match status" value="1"/>
</dbReference>
<dbReference type="InterPro" id="IPR011701">
    <property type="entry name" value="MFS"/>
</dbReference>
<feature type="transmembrane region" description="Helical" evidence="6">
    <location>
        <begin position="264"/>
        <end position="289"/>
    </location>
</feature>
<evidence type="ECO:0000256" key="5">
    <source>
        <dbReference type="ARBA" id="ARBA00023136"/>
    </source>
</evidence>
<feature type="domain" description="Major facilitator superfamily (MFS) profile" evidence="7">
    <location>
        <begin position="140"/>
        <end position="583"/>
    </location>
</feature>
<proteinExistence type="predicted"/>
<dbReference type="AlphaFoldDB" id="A0A1B7NVA0"/>
<comment type="caution">
    <text evidence="8">The sequence shown here is derived from an EMBL/GenBank/DDBJ whole genome shotgun (WGS) entry which is preliminary data.</text>
</comment>
<dbReference type="PANTHER" id="PTHR23502:SF51">
    <property type="entry name" value="QUINIDINE RESISTANCE PROTEIN 1-RELATED"/>
    <property type="match status" value="1"/>
</dbReference>
<evidence type="ECO:0000256" key="1">
    <source>
        <dbReference type="ARBA" id="ARBA00004141"/>
    </source>
</evidence>
<feature type="transmembrane region" description="Helical" evidence="6">
    <location>
        <begin position="558"/>
        <end position="577"/>
    </location>
</feature>
<feature type="transmembrane region" description="Helical" evidence="6">
    <location>
        <begin position="205"/>
        <end position="223"/>
    </location>
</feature>
<dbReference type="FunFam" id="1.20.1250.20:FF:000172">
    <property type="entry name" value="MFS multidrug resistance transporter"/>
    <property type="match status" value="1"/>
</dbReference>
<dbReference type="GO" id="GO:0022857">
    <property type="term" value="F:transmembrane transporter activity"/>
    <property type="evidence" value="ECO:0007669"/>
    <property type="project" value="InterPro"/>
</dbReference>
<name>A0A1B7NVA0_9EURO</name>
<dbReference type="PROSITE" id="PS50850">
    <property type="entry name" value="MFS"/>
    <property type="match status" value="1"/>
</dbReference>
<feature type="transmembrane region" description="Helical" evidence="6">
    <location>
        <begin position="468"/>
        <end position="486"/>
    </location>
</feature>
<dbReference type="InterPro" id="IPR036259">
    <property type="entry name" value="MFS_trans_sf"/>
</dbReference>
<keyword evidence="4 6" id="KW-1133">Transmembrane helix</keyword>
<feature type="transmembrane region" description="Helical" evidence="6">
    <location>
        <begin position="138"/>
        <end position="160"/>
    </location>
</feature>
<sequence>MELCKSSSLVHLTGFDFHVVLSFLHSNTLSNATCSKNMEWPLRAFIKRPGLFSTSELWEQAVPNYVLLRGYLIGNIERTILALRAKALGEASYNGRRAEEHLESLSKDLLTPSPPQGVVSRDPISELDYSLFSRRSKLWIVFLVAVAAWLSTLSSFIYFPALTALSETLDVSLTKIDLTVTLYLVISAVAPAISGDLADVSGRRPVIILLLAIYIAANIGLAIQDTYIALVLLRMLQSAGVSGIYAIAYGVVVDIANPAERGGYIGLLAFGTNTAPTFGPLIGSLLLAFCGWESIFWFLAIVSATCFVMIFLTLPETARRVVGNGSIWPPKLSRTPIAVLAPRECTEQTHDDDRILRFKSPNPITCLYLLWDKDNIIIICTIAILYMTLNCVHASLSSLFIEIYDFNALHAGLIYLPFGVSASMMAFLTGKILNYAFKSTAVALTLPDGCTGGVDLRTFPIVRARIKFLHFPLVLTVISLIGYGWALQSQTHVAVPLVLQFILGGAIQSCFTMLNTLLVDLNNEQPSTVQASCNIVRCAFAGLGTAVIHIMINATGVGWYFTIISIGCLVPVPFLALQWYQSTKWRRAEAMPC</sequence>
<feature type="transmembrane region" description="Helical" evidence="6">
    <location>
        <begin position="376"/>
        <end position="396"/>
    </location>
</feature>
<dbReference type="InterPro" id="IPR020846">
    <property type="entry name" value="MFS_dom"/>
</dbReference>
<protein>
    <recommendedName>
        <fullName evidence="7">Major facilitator superfamily (MFS) profile domain-containing protein</fullName>
    </recommendedName>
</protein>
<reference evidence="8 9" key="1">
    <citation type="submission" date="2015-07" db="EMBL/GenBank/DDBJ databases">
        <title>Emmonsia species relationships and genome sequence.</title>
        <authorList>
            <person name="Cuomo C.A."/>
            <person name="Schwartz I.S."/>
            <person name="Kenyon C."/>
            <person name="de Hoog G.S."/>
            <person name="Govender N.P."/>
            <person name="Botha A."/>
            <person name="Moreno L."/>
            <person name="de Vries M."/>
            <person name="Munoz J.F."/>
            <person name="Stielow J.B."/>
        </authorList>
    </citation>
    <scope>NUCLEOTIDE SEQUENCE [LARGE SCALE GENOMIC DNA]</scope>
    <source>
        <strain evidence="8 9">CBS 136260</strain>
    </source>
</reference>
<comment type="subcellular location">
    <subcellularLocation>
        <location evidence="1">Membrane</location>
        <topology evidence="1">Multi-pass membrane protein</topology>
    </subcellularLocation>
</comment>
<feature type="transmembrane region" description="Helical" evidence="6">
    <location>
        <begin position="295"/>
        <end position="314"/>
    </location>
</feature>
<keyword evidence="2" id="KW-0813">Transport</keyword>
<dbReference type="SUPFAM" id="SSF103473">
    <property type="entry name" value="MFS general substrate transporter"/>
    <property type="match status" value="1"/>
</dbReference>
<feature type="transmembrane region" description="Helical" evidence="6">
    <location>
        <begin position="180"/>
        <end position="198"/>
    </location>
</feature>
<dbReference type="Pfam" id="PF07690">
    <property type="entry name" value="MFS_1"/>
    <property type="match status" value="1"/>
</dbReference>
<organism evidence="8 9">
    <name type="scientific">Emergomyces africanus</name>
    <dbReference type="NCBI Taxonomy" id="1955775"/>
    <lineage>
        <taxon>Eukaryota</taxon>
        <taxon>Fungi</taxon>
        <taxon>Dikarya</taxon>
        <taxon>Ascomycota</taxon>
        <taxon>Pezizomycotina</taxon>
        <taxon>Eurotiomycetes</taxon>
        <taxon>Eurotiomycetidae</taxon>
        <taxon>Onygenales</taxon>
        <taxon>Ajellomycetaceae</taxon>
        <taxon>Emergomyces</taxon>
    </lineage>
</organism>
<feature type="transmembrane region" description="Helical" evidence="6">
    <location>
        <begin position="531"/>
        <end position="552"/>
    </location>
</feature>
<evidence type="ECO:0000313" key="8">
    <source>
        <dbReference type="EMBL" id="OAX80689.1"/>
    </source>
</evidence>
<evidence type="ECO:0000313" key="9">
    <source>
        <dbReference type="Proteomes" id="UP000091918"/>
    </source>
</evidence>